<dbReference type="Gene3D" id="2.60.40.2210">
    <property type="match status" value="1"/>
</dbReference>
<dbReference type="GO" id="GO:0046872">
    <property type="term" value="F:metal ion binding"/>
    <property type="evidence" value="ECO:0007669"/>
    <property type="project" value="UniProtKB-KW"/>
</dbReference>
<dbReference type="InterPro" id="IPR000602">
    <property type="entry name" value="Glyco_hydro_38_N"/>
</dbReference>
<dbReference type="Pfam" id="PF09261">
    <property type="entry name" value="Alpha-mann_mid"/>
    <property type="match status" value="1"/>
</dbReference>
<dbReference type="SUPFAM" id="SSF74650">
    <property type="entry name" value="Galactose mutarotase-like"/>
    <property type="match status" value="1"/>
</dbReference>
<dbReference type="Pfam" id="PF17677">
    <property type="entry name" value="Glyco_hydro38C2"/>
    <property type="match status" value="1"/>
</dbReference>
<dbReference type="Gene3D" id="1.20.1270.50">
    <property type="entry name" value="Glycoside hydrolase family 38, central domain"/>
    <property type="match status" value="1"/>
</dbReference>
<dbReference type="Pfam" id="PF01074">
    <property type="entry name" value="Glyco_hydro_38N"/>
    <property type="match status" value="1"/>
</dbReference>
<dbReference type="Pfam" id="PF18438">
    <property type="entry name" value="Glyco_hydro_38"/>
    <property type="match status" value="1"/>
</dbReference>
<dbReference type="SUPFAM" id="SSF88688">
    <property type="entry name" value="Families 57/38 glycoside transferase middle domain"/>
    <property type="match status" value="1"/>
</dbReference>
<dbReference type="Proteomes" id="UP000247790">
    <property type="component" value="Unassembled WGS sequence"/>
</dbReference>
<gene>
    <name evidence="6" type="ORF">DFQ00_104285</name>
    <name evidence="7" type="ORF">HUB98_00860</name>
</gene>
<dbReference type="PANTHER" id="PTHR46017:SF2">
    <property type="entry name" value="MANNOSYLGLYCERATE HYDROLASE"/>
    <property type="match status" value="1"/>
</dbReference>
<dbReference type="PANTHER" id="PTHR46017">
    <property type="entry name" value="ALPHA-MANNOSIDASE 2C1"/>
    <property type="match status" value="1"/>
</dbReference>
<reference evidence="7 9" key="2">
    <citation type="submission" date="2020-06" db="EMBL/GenBank/DDBJ databases">
        <title>Complete genome of Paenibacillus barcinonensis KACC11450.</title>
        <authorList>
            <person name="Kim M."/>
            <person name="Park Y.-J."/>
            <person name="Shin J.-H."/>
        </authorList>
    </citation>
    <scope>NUCLEOTIDE SEQUENCE [LARGE SCALE GENOMIC DNA]</scope>
    <source>
        <strain evidence="7 9">KACC11450</strain>
    </source>
</reference>
<dbReference type="RefSeq" id="WP_110896153.1">
    <property type="nucleotide sequence ID" value="NZ_CP054614.1"/>
</dbReference>
<accession>A0A2V4VB43</accession>
<evidence type="ECO:0000256" key="3">
    <source>
        <dbReference type="ARBA" id="ARBA00022801"/>
    </source>
</evidence>
<dbReference type="InterPro" id="IPR011682">
    <property type="entry name" value="Glyco_hydro_38_C"/>
</dbReference>
<dbReference type="AlphaFoldDB" id="A0A2V4VB43"/>
<evidence type="ECO:0000313" key="7">
    <source>
        <dbReference type="EMBL" id="QKS55004.1"/>
    </source>
</evidence>
<dbReference type="InterPro" id="IPR037094">
    <property type="entry name" value="Glyco_hydro_38_cen_sf"/>
</dbReference>
<dbReference type="GO" id="GO:0030246">
    <property type="term" value="F:carbohydrate binding"/>
    <property type="evidence" value="ECO:0007669"/>
    <property type="project" value="InterPro"/>
</dbReference>
<evidence type="ECO:0000313" key="9">
    <source>
        <dbReference type="Proteomes" id="UP000509327"/>
    </source>
</evidence>
<protein>
    <submittedName>
        <fullName evidence="6">Alpha-mannosidase</fullName>
    </submittedName>
</protein>
<dbReference type="Proteomes" id="UP000509327">
    <property type="component" value="Chromosome"/>
</dbReference>
<reference evidence="6 8" key="1">
    <citation type="submission" date="2018-06" db="EMBL/GenBank/DDBJ databases">
        <title>Genomic Encyclopedia of Type Strains, Phase III (KMG-III): the genomes of soil and plant-associated and newly described type strains.</title>
        <authorList>
            <person name="Whitman W."/>
        </authorList>
    </citation>
    <scope>NUCLEOTIDE SEQUENCE [LARGE SCALE GENOMIC DNA]</scope>
    <source>
        <strain evidence="6 8">CECT 7022</strain>
    </source>
</reference>
<evidence type="ECO:0000256" key="2">
    <source>
        <dbReference type="ARBA" id="ARBA00022723"/>
    </source>
</evidence>
<dbReference type="GO" id="GO:0004559">
    <property type="term" value="F:alpha-mannosidase activity"/>
    <property type="evidence" value="ECO:0007669"/>
    <property type="project" value="InterPro"/>
</dbReference>
<dbReference type="GO" id="GO:0006013">
    <property type="term" value="P:mannose metabolic process"/>
    <property type="evidence" value="ECO:0007669"/>
    <property type="project" value="InterPro"/>
</dbReference>
<dbReference type="OrthoDB" id="9764050at2"/>
<dbReference type="Gene3D" id="2.70.98.30">
    <property type="entry name" value="Golgi alpha-mannosidase II, domain 4"/>
    <property type="match status" value="1"/>
</dbReference>
<keyword evidence="2" id="KW-0479">Metal-binding</keyword>
<dbReference type="GO" id="GO:0009313">
    <property type="term" value="P:oligosaccharide catabolic process"/>
    <property type="evidence" value="ECO:0007669"/>
    <property type="project" value="TreeGrafter"/>
</dbReference>
<evidence type="ECO:0000256" key="4">
    <source>
        <dbReference type="ARBA" id="ARBA00023295"/>
    </source>
</evidence>
<dbReference type="InterPro" id="IPR011013">
    <property type="entry name" value="Gal_mutarotase_sf_dom"/>
</dbReference>
<name>A0A2V4VB43_PAEBA</name>
<evidence type="ECO:0000259" key="5">
    <source>
        <dbReference type="SMART" id="SM00872"/>
    </source>
</evidence>
<organism evidence="6 8">
    <name type="scientific">Paenibacillus barcinonensis</name>
    <dbReference type="NCBI Taxonomy" id="198119"/>
    <lineage>
        <taxon>Bacteria</taxon>
        <taxon>Bacillati</taxon>
        <taxon>Bacillota</taxon>
        <taxon>Bacilli</taxon>
        <taxon>Bacillales</taxon>
        <taxon>Paenibacillaceae</taxon>
        <taxon>Paenibacillus</taxon>
    </lineage>
</organism>
<keyword evidence="4" id="KW-0326">Glycosidase</keyword>
<dbReference type="Gene3D" id="3.20.110.10">
    <property type="entry name" value="Glycoside hydrolase 38, N terminal domain"/>
    <property type="match status" value="1"/>
</dbReference>
<dbReference type="EMBL" id="CP054614">
    <property type="protein sequence ID" value="QKS55004.1"/>
    <property type="molecule type" value="Genomic_DNA"/>
</dbReference>
<dbReference type="EMBL" id="QJSW01000004">
    <property type="protein sequence ID" value="PYE50326.1"/>
    <property type="molecule type" value="Genomic_DNA"/>
</dbReference>
<dbReference type="SMART" id="SM00872">
    <property type="entry name" value="Alpha-mann_mid"/>
    <property type="match status" value="1"/>
</dbReference>
<keyword evidence="9" id="KW-1185">Reference proteome</keyword>
<evidence type="ECO:0000313" key="8">
    <source>
        <dbReference type="Proteomes" id="UP000247790"/>
    </source>
</evidence>
<proteinExistence type="inferred from homology"/>
<feature type="domain" description="Glycoside hydrolase family 38 central" evidence="5">
    <location>
        <begin position="298"/>
        <end position="372"/>
    </location>
</feature>
<keyword evidence="3" id="KW-0378">Hydrolase</keyword>
<dbReference type="SUPFAM" id="SSF88713">
    <property type="entry name" value="Glycoside hydrolase/deacetylase"/>
    <property type="match status" value="1"/>
</dbReference>
<dbReference type="InterPro" id="IPR041147">
    <property type="entry name" value="GH38_C"/>
</dbReference>
<dbReference type="CDD" id="cd10814">
    <property type="entry name" value="GH38N_AMII_SpGH38_like"/>
    <property type="match status" value="1"/>
</dbReference>
<sequence length="927" mass="104284">MTNPKTAHLISHTHWDREWYMPYEHHHVLLVELMDTLLDTLDQDPEYRYFHLDGQTIIREDYLQVRPDQQERLDRYIREGRIQFGPWYVLQDEFLTSSEANLRNLLIGHRDAQPFGVISKTGYFPDSFGNMGQAPQILQQADIQNAIFGRGVKPTGFNNAVVDAEAYESPYSEMIWRSPDGSEVLGILFANWYCNGMEVPVDPEQAKVYWDKNLQDAEKFASTPHLLFMNGCDHQPIQTDLPAALRTASELYPDIHFVHSNFDDYIEAVSRHVPDNLATIQGELRSQHTDGWGTLVNTASARVYLKQLNQQGQTLLEKVAEPLAAMAHAAGVKAYPHHLLTHAWKMLMQNHPHDSICGCSVDEVHREMVTRFAKSRQLAEKLVSQTAQAIGESVDVKSSEAWGEDAVLFTVLNTAGWTRNGIIEQELIVDKAFFPEGPNPQALARKLEEAALPAYQIVDSAGNIYEAEIVDLGVHFGYELPKDRFRQPYMARKVKVTFQARQVPALGYQTYGLVPAREQKSSSVNGVQAEGNVMENQYLRLAVLDNGTVTLLDKRSGKEYVGLNAYENTGDIGNEYVYRQPDGEQAITTEHLQAELRLLEHTPYRAVMESVLHWHIPAGADELFEQEKRYMIPFTERKAQRVQDTVPLTITTTYTLEAESDMVKVRTEFNNQARDHRLRALFPSGLVTDSHSADSIFEVAKRPNTPAKEWVNPSNAQHQQAFVYVTDEATGLMVANKGLNEYEILQTSSGSTIAVTLLRASSELGDWGVFETPEAQCQGPQSVEYALIPFAGDAARSGACASAYVYPIPWTTVQLGTLAHTYAKEALPIDGVKAGESTLPPYKQWLDWNSEHSTLAFSTFKIAEETGDVIARWFNLTAESAELQAQTGFECTAVYESDVLERVKDTLEEKLQMVSGHKIVTQGYQLC</sequence>
<dbReference type="Pfam" id="PF07748">
    <property type="entry name" value="Glyco_hydro_38C"/>
    <property type="match status" value="1"/>
</dbReference>
<evidence type="ECO:0000313" key="6">
    <source>
        <dbReference type="EMBL" id="PYE50326.1"/>
    </source>
</evidence>
<evidence type="ECO:0000256" key="1">
    <source>
        <dbReference type="ARBA" id="ARBA00009792"/>
    </source>
</evidence>
<dbReference type="InterPro" id="IPR041509">
    <property type="entry name" value="GH38_beta-1"/>
</dbReference>
<dbReference type="InterPro" id="IPR028995">
    <property type="entry name" value="Glyco_hydro_57/38_cen_sf"/>
</dbReference>
<dbReference type="InterPro" id="IPR015341">
    <property type="entry name" value="Glyco_hydro_38_cen"/>
</dbReference>
<comment type="similarity">
    <text evidence="1">Belongs to the glycosyl hydrolase 38 family.</text>
</comment>
<dbReference type="InterPro" id="IPR027291">
    <property type="entry name" value="Glyco_hydro_38_N_sf"/>
</dbReference>
<dbReference type="InterPro" id="IPR011330">
    <property type="entry name" value="Glyco_hydro/deAcase_b/a-brl"/>
</dbReference>